<accession>A0A133Y7I2</accession>
<feature type="domain" description="N-acetyltransferase" evidence="1">
    <location>
        <begin position="2"/>
        <end position="185"/>
    </location>
</feature>
<gene>
    <name evidence="2" type="ORF">HMPREF1872_01197</name>
</gene>
<dbReference type="Gene3D" id="3.40.630.30">
    <property type="match status" value="1"/>
</dbReference>
<dbReference type="GO" id="GO:0016747">
    <property type="term" value="F:acyltransferase activity, transferring groups other than amino-acyl groups"/>
    <property type="evidence" value="ECO:0007669"/>
    <property type="project" value="InterPro"/>
</dbReference>
<evidence type="ECO:0000259" key="1">
    <source>
        <dbReference type="PROSITE" id="PS51186"/>
    </source>
</evidence>
<dbReference type="AlphaFoldDB" id="A0A133Y7I2"/>
<comment type="caution">
    <text evidence="2">The sequence shown here is derived from an EMBL/GenBank/DDBJ whole genome shotgun (WGS) entry which is preliminary data.</text>
</comment>
<dbReference type="EMBL" id="LSCV01000042">
    <property type="protein sequence ID" value="KXB39166.1"/>
    <property type="molecule type" value="Genomic_DNA"/>
</dbReference>
<dbReference type="InterPro" id="IPR000182">
    <property type="entry name" value="GNAT_dom"/>
</dbReference>
<organism evidence="2 3">
    <name type="scientific">Amygdalobacter nucleatus</name>
    <dbReference type="NCBI Taxonomy" id="3029274"/>
    <lineage>
        <taxon>Bacteria</taxon>
        <taxon>Bacillati</taxon>
        <taxon>Bacillota</taxon>
        <taxon>Clostridia</taxon>
        <taxon>Eubacteriales</taxon>
        <taxon>Oscillospiraceae</taxon>
        <taxon>Amygdalobacter</taxon>
    </lineage>
</organism>
<evidence type="ECO:0000313" key="2">
    <source>
        <dbReference type="EMBL" id="KXB39166.1"/>
    </source>
</evidence>
<protein>
    <recommendedName>
        <fullName evidence="1">N-acetyltransferase domain-containing protein</fullName>
    </recommendedName>
</protein>
<dbReference type="RefSeq" id="WP_066714739.1">
    <property type="nucleotide sequence ID" value="NZ_CP118869.1"/>
</dbReference>
<sequence>MLILRLAKVADLAEIVAFEEAVLPDAWTKASLQATFTSEFQQIWLLELKNEKPANDLAGLIHFTCVGDSSDILNLGLRENYRSQGLASLLLGALTAYAHGEIVWQNWQLANKISVYDIKLLNEAKSIRALNLEVREKNEKAINCYLKNDFQIKRKIKNFYTEPAFQKPKSWDYQGEAALCMQKKL</sequence>
<proteinExistence type="predicted"/>
<reference evidence="3" key="1">
    <citation type="submission" date="2016-01" db="EMBL/GenBank/DDBJ databases">
        <authorList>
            <person name="Mitreva M."/>
            <person name="Pepin K.H."/>
            <person name="Mihindukulasuriya K.A."/>
            <person name="Fulton R."/>
            <person name="Fronick C."/>
            <person name="O'Laughlin M."/>
            <person name="Miner T."/>
            <person name="Herter B."/>
            <person name="Rosa B.A."/>
            <person name="Cordes M."/>
            <person name="Tomlinson C."/>
            <person name="Wollam A."/>
            <person name="Palsikar V.B."/>
            <person name="Mardis E.R."/>
            <person name="Wilson R.K."/>
        </authorList>
    </citation>
    <scope>NUCLEOTIDE SEQUENCE [LARGE SCALE GENOMIC DNA]</scope>
    <source>
        <strain evidence="3">KA00274</strain>
    </source>
</reference>
<dbReference type="STRING" id="1497955.HMPREF1872_01197"/>
<evidence type="ECO:0000313" key="3">
    <source>
        <dbReference type="Proteomes" id="UP000070080"/>
    </source>
</evidence>
<dbReference type="PROSITE" id="PS51186">
    <property type="entry name" value="GNAT"/>
    <property type="match status" value="1"/>
</dbReference>
<dbReference type="Proteomes" id="UP000070080">
    <property type="component" value="Unassembled WGS sequence"/>
</dbReference>
<dbReference type="InterPro" id="IPR016181">
    <property type="entry name" value="Acyl_CoA_acyltransferase"/>
</dbReference>
<name>A0A133Y7I2_9FIRM</name>
<dbReference type="OrthoDB" id="9797806at2"/>
<dbReference type="SUPFAM" id="SSF55729">
    <property type="entry name" value="Acyl-CoA N-acyltransferases (Nat)"/>
    <property type="match status" value="1"/>
</dbReference>
<keyword evidence="3" id="KW-1185">Reference proteome</keyword>